<dbReference type="GO" id="GO:0004479">
    <property type="term" value="F:methionyl-tRNA formyltransferase activity"/>
    <property type="evidence" value="ECO:0007669"/>
    <property type="project" value="TreeGrafter"/>
</dbReference>
<accession>A0A3B1AAA6</accession>
<evidence type="ECO:0000313" key="2">
    <source>
        <dbReference type="EMBL" id="VAW89736.1"/>
    </source>
</evidence>
<gene>
    <name evidence="2" type="ORF">MNBD_GAMMA17-2078</name>
</gene>
<dbReference type="Gene3D" id="3.40.50.12230">
    <property type="match status" value="1"/>
</dbReference>
<protein>
    <submittedName>
        <fullName evidence="2">Phosphoribosylglycinamide formyltransferase</fullName>
        <ecNumber evidence="2">2.1.2.2</ecNumber>
    </submittedName>
</protein>
<feature type="domain" description="Formyl transferase N-terminal" evidence="1">
    <location>
        <begin position="42"/>
        <end position="153"/>
    </location>
</feature>
<dbReference type="EMBL" id="UOFQ01000151">
    <property type="protein sequence ID" value="VAW89736.1"/>
    <property type="molecule type" value="Genomic_DNA"/>
</dbReference>
<evidence type="ECO:0000259" key="1">
    <source>
        <dbReference type="Pfam" id="PF00551"/>
    </source>
</evidence>
<name>A0A3B1AAA6_9ZZZZ</name>
<sequence length="305" mass="35308">MIVTPLLKQGVNIVGVSEVYDHFGNMNKLRQWIERLYWQVCKKQESPYLSLFAQKNNIAYAEKKRGDNDEYMAWLRELNPDVLVLHQAPILIPDIFSIPRFGTLNIHPSLLPKYRGSNPYFWMYYDLDMTAGITLHYIDENIDTGDIVGQGGYSIELGTPASAVGKVLVNNYAIPLLIKAIQTLESTGKLKTIPQPVDSPTPYAKRLTVEAYYEALDFENWELEHLWHVLNSNDQWRDVFLAKIENSGSYNWTIKGIERREVNMPYGEIEEDSGGYHIKHKQGVIYLNRVFSMRKFFTSLFKLDF</sequence>
<dbReference type="EC" id="2.1.2.2" evidence="2"/>
<dbReference type="Pfam" id="PF00551">
    <property type="entry name" value="Formyl_trans_N"/>
    <property type="match status" value="1"/>
</dbReference>
<keyword evidence="2" id="KW-0808">Transferase</keyword>
<dbReference type="AlphaFoldDB" id="A0A3B1AAA6"/>
<dbReference type="SUPFAM" id="SSF53328">
    <property type="entry name" value="Formyltransferase"/>
    <property type="match status" value="1"/>
</dbReference>
<proteinExistence type="predicted"/>
<dbReference type="PANTHER" id="PTHR11138">
    <property type="entry name" value="METHIONYL-TRNA FORMYLTRANSFERASE"/>
    <property type="match status" value="1"/>
</dbReference>
<dbReference type="GO" id="GO:0005829">
    <property type="term" value="C:cytosol"/>
    <property type="evidence" value="ECO:0007669"/>
    <property type="project" value="TreeGrafter"/>
</dbReference>
<organism evidence="2">
    <name type="scientific">hydrothermal vent metagenome</name>
    <dbReference type="NCBI Taxonomy" id="652676"/>
    <lineage>
        <taxon>unclassified sequences</taxon>
        <taxon>metagenomes</taxon>
        <taxon>ecological metagenomes</taxon>
    </lineage>
</organism>
<dbReference type="PANTHER" id="PTHR11138:SF5">
    <property type="entry name" value="METHIONYL-TRNA FORMYLTRANSFERASE, MITOCHONDRIAL"/>
    <property type="match status" value="1"/>
</dbReference>
<dbReference type="InterPro" id="IPR036477">
    <property type="entry name" value="Formyl_transf_N_sf"/>
</dbReference>
<dbReference type="GO" id="GO:0004644">
    <property type="term" value="F:phosphoribosylglycinamide formyltransferase activity"/>
    <property type="evidence" value="ECO:0007669"/>
    <property type="project" value="UniProtKB-EC"/>
</dbReference>
<reference evidence="2" key="1">
    <citation type="submission" date="2018-06" db="EMBL/GenBank/DDBJ databases">
        <authorList>
            <person name="Zhirakovskaya E."/>
        </authorList>
    </citation>
    <scope>NUCLEOTIDE SEQUENCE</scope>
</reference>
<dbReference type="InterPro" id="IPR002376">
    <property type="entry name" value="Formyl_transf_N"/>
</dbReference>